<sequence length="560" mass="60727">MKMDRRRFMQWLGSAGAASMVMPAMASGQSPEAISDEVLTQAASVLGLEFTPSERELMLQGVKDQLENYKGLRALNIGNEVAPAIHFSPLLGNQSPPKAPRRKPKNKPTKPTLRTAPREEKLAFLPLTELGGLLRRGVVTSTQLTRMYLLRLKRHDATLKCVVNLTEQRALNQARQADEELRRGVDRGPLHGIPWGAKDLLTARGAPTTWGAETHKNQVLQEEATVVKKLDEAGAVLVAKLSVGALAWGDVWFGGVTKNPWNPEQGSSGSSAGPASAVVAGLVGFAIGTETLGSIISPSQRCGATGLRPTFGRVSRHGCMALSWTMDKIGPICRNVEDAALVFDAIHGSDGHDEAVIDAPFTWDASKGIEGLRIGYDRASFEGENPDKPFEEQALKTLRRMGAKLVPVTLPEMNAGNLLIILTAEAAAAFDDLTRSNRDDELTRQVAQAWPNVFRTARLIPAVEYIQANRARRLLMKQFAAAIDEVDVFVHSTYGSSALVMANLTGQPAIVVPNGFRSDGTPASISFTGQLFGEQLLLNVAKAFQEQTPNFNRRPPKYLS</sequence>
<evidence type="ECO:0000256" key="2">
    <source>
        <dbReference type="SAM" id="SignalP"/>
    </source>
</evidence>
<reference evidence="4 5" key="1">
    <citation type="submission" date="2020-03" db="EMBL/GenBank/DDBJ databases">
        <title>Metabolic flexibility allows generalist bacteria to become dominant in a frequently disturbed ecosystem.</title>
        <authorList>
            <person name="Chen Y.-J."/>
            <person name="Leung P.M."/>
            <person name="Bay S.K."/>
            <person name="Hugenholtz P."/>
            <person name="Kessler A.J."/>
            <person name="Shelley G."/>
            <person name="Waite D.W."/>
            <person name="Cook P.L."/>
            <person name="Greening C."/>
        </authorList>
    </citation>
    <scope>NUCLEOTIDE SEQUENCE [LARGE SCALE GENOMIC DNA]</scope>
    <source>
        <strain evidence="4">SS_bin_28</strain>
    </source>
</reference>
<gene>
    <name evidence="4" type="ORF">HKN21_09630</name>
</gene>
<feature type="signal peptide" evidence="2">
    <location>
        <begin position="1"/>
        <end position="26"/>
    </location>
</feature>
<dbReference type="Gene3D" id="3.90.1300.10">
    <property type="entry name" value="Amidase signature (AS) domain"/>
    <property type="match status" value="1"/>
</dbReference>
<dbReference type="InterPro" id="IPR000120">
    <property type="entry name" value="Amidase"/>
</dbReference>
<dbReference type="PROSITE" id="PS51318">
    <property type="entry name" value="TAT"/>
    <property type="match status" value="1"/>
</dbReference>
<feature type="compositionally biased region" description="Basic residues" evidence="1">
    <location>
        <begin position="99"/>
        <end position="108"/>
    </location>
</feature>
<feature type="region of interest" description="Disordered" evidence="1">
    <location>
        <begin position="87"/>
        <end position="116"/>
    </location>
</feature>
<evidence type="ECO:0000313" key="5">
    <source>
        <dbReference type="Proteomes" id="UP000547674"/>
    </source>
</evidence>
<dbReference type="EMBL" id="JABDJR010000381">
    <property type="protein sequence ID" value="NNF07008.1"/>
    <property type="molecule type" value="Genomic_DNA"/>
</dbReference>
<dbReference type="Pfam" id="PF01425">
    <property type="entry name" value="Amidase"/>
    <property type="match status" value="1"/>
</dbReference>
<dbReference type="InterPro" id="IPR023631">
    <property type="entry name" value="Amidase_dom"/>
</dbReference>
<proteinExistence type="predicted"/>
<evidence type="ECO:0000259" key="3">
    <source>
        <dbReference type="Pfam" id="PF01425"/>
    </source>
</evidence>
<dbReference type="InterPro" id="IPR036928">
    <property type="entry name" value="AS_sf"/>
</dbReference>
<evidence type="ECO:0000313" key="4">
    <source>
        <dbReference type="EMBL" id="NNF07008.1"/>
    </source>
</evidence>
<feature type="chain" id="PRO_5031498603" evidence="2">
    <location>
        <begin position="27"/>
        <end position="560"/>
    </location>
</feature>
<comment type="caution">
    <text evidence="4">The sequence shown here is derived from an EMBL/GenBank/DDBJ whole genome shotgun (WGS) entry which is preliminary data.</text>
</comment>
<accession>A0A7Y2E882</accession>
<evidence type="ECO:0000256" key="1">
    <source>
        <dbReference type="SAM" id="MobiDB-lite"/>
    </source>
</evidence>
<dbReference type="AlphaFoldDB" id="A0A7Y2E882"/>
<dbReference type="SUPFAM" id="SSF75304">
    <property type="entry name" value="Amidase signature (AS) enzymes"/>
    <property type="match status" value="1"/>
</dbReference>
<name>A0A7Y2E882_UNCEI</name>
<protein>
    <submittedName>
        <fullName evidence="4">Amidase</fullName>
    </submittedName>
</protein>
<keyword evidence="2" id="KW-0732">Signal</keyword>
<dbReference type="InterPro" id="IPR006311">
    <property type="entry name" value="TAT_signal"/>
</dbReference>
<dbReference type="PANTHER" id="PTHR11895:SF73">
    <property type="entry name" value="AMIDASE FAMILY PROTEIN"/>
    <property type="match status" value="1"/>
</dbReference>
<dbReference type="PANTHER" id="PTHR11895">
    <property type="entry name" value="TRANSAMIDASE"/>
    <property type="match status" value="1"/>
</dbReference>
<dbReference type="GO" id="GO:0050567">
    <property type="term" value="F:glutaminyl-tRNA synthase (glutamine-hydrolyzing) activity"/>
    <property type="evidence" value="ECO:0007669"/>
    <property type="project" value="TreeGrafter"/>
</dbReference>
<feature type="domain" description="Amidase" evidence="3">
    <location>
        <begin position="144"/>
        <end position="496"/>
    </location>
</feature>
<dbReference type="Proteomes" id="UP000547674">
    <property type="component" value="Unassembled WGS sequence"/>
</dbReference>
<organism evidence="4 5">
    <name type="scientific">Eiseniibacteriota bacterium</name>
    <dbReference type="NCBI Taxonomy" id="2212470"/>
    <lineage>
        <taxon>Bacteria</taxon>
        <taxon>Candidatus Eiseniibacteriota</taxon>
    </lineage>
</organism>